<protein>
    <submittedName>
        <fullName evidence="1">Uncharacterized protein</fullName>
    </submittedName>
</protein>
<dbReference type="EMBL" id="CP066817">
    <property type="protein sequence ID" value="QQM60102.1"/>
    <property type="molecule type" value="Genomic_DNA"/>
</dbReference>
<proteinExistence type="predicted"/>
<reference evidence="1 3" key="1">
    <citation type="submission" date="2016-08" db="EMBL/GenBank/DDBJ databases">
        <title>Genome sequencing of Lactobacillus plantarum JSA22, isolated from fermented soybean paste.</title>
        <authorList>
            <person name="Choi H.S."/>
        </authorList>
    </citation>
    <scope>NUCLEOTIDE SEQUENCE [LARGE SCALE GENOMIC DNA]</scope>
    <source>
        <strain evidence="1 3">JSA22</strain>
    </source>
</reference>
<dbReference type="Proteomes" id="UP000094892">
    <property type="component" value="Unassembled WGS sequence"/>
</dbReference>
<organism evidence="1 3">
    <name type="scientific">Lactiplantibacillus plantarum</name>
    <name type="common">Lactobacillus plantarum</name>
    <dbReference type="NCBI Taxonomy" id="1590"/>
    <lineage>
        <taxon>Bacteria</taxon>
        <taxon>Bacillati</taxon>
        <taxon>Bacillota</taxon>
        <taxon>Bacilli</taxon>
        <taxon>Lactobacillales</taxon>
        <taxon>Lactobacillaceae</taxon>
        <taxon>Lactiplantibacillus</taxon>
    </lineage>
</organism>
<evidence type="ECO:0000313" key="3">
    <source>
        <dbReference type="Proteomes" id="UP000094892"/>
    </source>
</evidence>
<sequence length="64" mass="7479">MHIWMHTHVLLTVTDSNQRQFHQHWLAGRELTDSDFTSLITILTPLFAEKIISITVRTITEFAD</sequence>
<name>A0A0G9GKD8_LACPN</name>
<accession>A0A0G9GKD8</accession>
<dbReference type="EMBL" id="MCOL01000001">
    <property type="protein sequence ID" value="ODO61204.1"/>
    <property type="molecule type" value="Genomic_DNA"/>
</dbReference>
<dbReference type="AlphaFoldDB" id="A0A0G9GKD8"/>
<dbReference type="PATRIC" id="fig|1590.142.peg.1167"/>
<evidence type="ECO:0000313" key="1">
    <source>
        <dbReference type="EMBL" id="ODO61204.1"/>
    </source>
</evidence>
<dbReference type="Proteomes" id="UP000595466">
    <property type="component" value="Chromosome"/>
</dbReference>
<evidence type="ECO:0000313" key="2">
    <source>
        <dbReference type="EMBL" id="QQM60102.1"/>
    </source>
</evidence>
<evidence type="ECO:0000313" key="4">
    <source>
        <dbReference type="Proteomes" id="UP000595466"/>
    </source>
</evidence>
<dbReference type="RefSeq" id="WP_024002858.1">
    <property type="nucleotide sequence ID" value="NZ_CP023306.1"/>
</dbReference>
<gene>
    <name evidence="2" type="ORF">JH395_10210</name>
    <name evidence="1" type="ORF">LPJSA22_01161</name>
</gene>
<reference evidence="2 4" key="2">
    <citation type="submission" date="2020-12" db="EMBL/GenBank/DDBJ databases">
        <title>Whole genome sequencing of Lactobacillus plantarum PC518.</title>
        <authorList>
            <person name="Guo Q."/>
        </authorList>
    </citation>
    <scope>NUCLEOTIDE SEQUENCE [LARGE SCALE GENOMIC DNA]</scope>
    <source>
        <strain evidence="2 4">PC518</strain>
    </source>
</reference>